<evidence type="ECO:0000256" key="2">
    <source>
        <dbReference type="ARBA" id="ARBA00023186"/>
    </source>
</evidence>
<dbReference type="GO" id="GO:0000774">
    <property type="term" value="F:adenyl-nucleotide exchange factor activity"/>
    <property type="evidence" value="ECO:0007669"/>
    <property type="project" value="InterPro"/>
</dbReference>
<gene>
    <name evidence="3" type="ORF">B1A_17971</name>
</gene>
<dbReference type="InterPro" id="IPR009012">
    <property type="entry name" value="GrpE_head"/>
</dbReference>
<evidence type="ECO:0000256" key="1">
    <source>
        <dbReference type="ARBA" id="ARBA00009054"/>
    </source>
</evidence>
<organism evidence="3">
    <name type="scientific">mine drainage metagenome</name>
    <dbReference type="NCBI Taxonomy" id="410659"/>
    <lineage>
        <taxon>unclassified sequences</taxon>
        <taxon>metagenomes</taxon>
        <taxon>ecological metagenomes</taxon>
    </lineage>
</organism>
<reference evidence="3" key="2">
    <citation type="journal article" date="2014" name="ISME J.">
        <title>Microbial stratification in low pH oxic and suboxic macroscopic growths along an acid mine drainage.</title>
        <authorList>
            <person name="Mendez-Garcia C."/>
            <person name="Mesa V."/>
            <person name="Sprenger R.R."/>
            <person name="Richter M."/>
            <person name="Diez M.S."/>
            <person name="Solano J."/>
            <person name="Bargiela R."/>
            <person name="Golyshina O.V."/>
            <person name="Manteca A."/>
            <person name="Ramos J.L."/>
            <person name="Gallego J.R."/>
            <person name="Llorente I."/>
            <person name="Martins Dos Santos V.A."/>
            <person name="Jensen O.N."/>
            <person name="Pelaez A.I."/>
            <person name="Sanchez J."/>
            <person name="Ferrer M."/>
        </authorList>
    </citation>
    <scope>NUCLEOTIDE SEQUENCE</scope>
</reference>
<dbReference type="PANTHER" id="PTHR21237:SF23">
    <property type="entry name" value="GRPE PROTEIN HOMOLOG, MITOCHONDRIAL"/>
    <property type="match status" value="1"/>
</dbReference>
<sequence length="140" mass="16163">MKIKELMEKMDIQRDNLLRNIAEMQTYIRTKEKDIEISRKSITKNLTLKLMPVLDSIDAGMNIDSHKEILEPLKVQLIQTLLSLGVTEMKSLGETFNPMLHEVISVTDEGEENKVTMEIQKGYLFNNEVIRTAKVIVCKR</sequence>
<dbReference type="Pfam" id="PF01025">
    <property type="entry name" value="GrpE"/>
    <property type="match status" value="1"/>
</dbReference>
<dbReference type="Gene3D" id="2.30.22.10">
    <property type="entry name" value="Head domain of nucleotide exchange factor GrpE"/>
    <property type="match status" value="1"/>
</dbReference>
<accession>T0YW74</accession>
<dbReference type="EMBL" id="AUZX01013237">
    <property type="protein sequence ID" value="EQD36197.1"/>
    <property type="molecule type" value="Genomic_DNA"/>
</dbReference>
<dbReference type="InterPro" id="IPR013805">
    <property type="entry name" value="GrpE_CC"/>
</dbReference>
<dbReference type="GO" id="GO:0042803">
    <property type="term" value="F:protein homodimerization activity"/>
    <property type="evidence" value="ECO:0007669"/>
    <property type="project" value="InterPro"/>
</dbReference>
<dbReference type="SUPFAM" id="SSF58014">
    <property type="entry name" value="Coiled-coil domain of nucleotide exchange factor GrpE"/>
    <property type="match status" value="1"/>
</dbReference>
<evidence type="ECO:0000313" key="3">
    <source>
        <dbReference type="EMBL" id="EQD36197.1"/>
    </source>
</evidence>
<dbReference type="Gene3D" id="3.90.20.20">
    <property type="match status" value="1"/>
</dbReference>
<dbReference type="AlphaFoldDB" id="T0YW74"/>
<dbReference type="GO" id="GO:0051087">
    <property type="term" value="F:protein-folding chaperone binding"/>
    <property type="evidence" value="ECO:0007669"/>
    <property type="project" value="InterPro"/>
</dbReference>
<dbReference type="SUPFAM" id="SSF51064">
    <property type="entry name" value="Head domain of nucleotide exchange factor GrpE"/>
    <property type="match status" value="1"/>
</dbReference>
<dbReference type="PRINTS" id="PR00773">
    <property type="entry name" value="GRPEPROTEIN"/>
</dbReference>
<keyword evidence="2" id="KW-0143">Chaperone</keyword>
<dbReference type="GO" id="GO:0006457">
    <property type="term" value="P:protein folding"/>
    <property type="evidence" value="ECO:0007669"/>
    <property type="project" value="InterPro"/>
</dbReference>
<reference evidence="3" key="1">
    <citation type="submission" date="2013-08" db="EMBL/GenBank/DDBJ databases">
        <authorList>
            <person name="Mendez C."/>
            <person name="Richter M."/>
            <person name="Ferrer M."/>
            <person name="Sanchez J."/>
        </authorList>
    </citation>
    <scope>NUCLEOTIDE SEQUENCE</scope>
</reference>
<dbReference type="InterPro" id="IPR000740">
    <property type="entry name" value="GrpE"/>
</dbReference>
<protein>
    <submittedName>
        <fullName evidence="3">GrpE protein</fullName>
    </submittedName>
</protein>
<dbReference type="PANTHER" id="PTHR21237">
    <property type="entry name" value="GRPE PROTEIN"/>
    <property type="match status" value="1"/>
</dbReference>
<name>T0YW74_9ZZZZ</name>
<dbReference type="GO" id="GO:0051082">
    <property type="term" value="F:unfolded protein binding"/>
    <property type="evidence" value="ECO:0007669"/>
    <property type="project" value="TreeGrafter"/>
</dbReference>
<proteinExistence type="inferred from homology"/>
<comment type="similarity">
    <text evidence="1">Belongs to the GrpE family.</text>
</comment>
<comment type="caution">
    <text evidence="3">The sequence shown here is derived from an EMBL/GenBank/DDBJ whole genome shotgun (WGS) entry which is preliminary data.</text>
</comment>
<dbReference type="HAMAP" id="MF_01151">
    <property type="entry name" value="GrpE"/>
    <property type="match status" value="1"/>
</dbReference>
<dbReference type="PROSITE" id="PS01071">
    <property type="entry name" value="GRPE"/>
    <property type="match status" value="1"/>
</dbReference>